<evidence type="ECO:0000313" key="2">
    <source>
        <dbReference type="EMBL" id="MEI4279084.1"/>
    </source>
</evidence>
<keyword evidence="1" id="KW-0812">Transmembrane</keyword>
<keyword evidence="1" id="KW-0472">Membrane</keyword>
<name>A0ABU8E615_9ACTN</name>
<feature type="transmembrane region" description="Helical" evidence="1">
    <location>
        <begin position="40"/>
        <end position="59"/>
    </location>
</feature>
<keyword evidence="1" id="KW-1133">Transmembrane helix</keyword>
<keyword evidence="3" id="KW-1185">Reference proteome</keyword>
<gene>
    <name evidence="2" type="ORF">UXQ13_11475</name>
</gene>
<dbReference type="EMBL" id="JBAPLV010000011">
    <property type="protein sequence ID" value="MEI4279084.1"/>
    <property type="molecule type" value="Genomic_DNA"/>
</dbReference>
<dbReference type="RefSeq" id="WP_336392318.1">
    <property type="nucleotide sequence ID" value="NZ_JBAPLV010000011.1"/>
</dbReference>
<proteinExistence type="predicted"/>
<evidence type="ECO:0000313" key="3">
    <source>
        <dbReference type="Proteomes" id="UP001373496"/>
    </source>
</evidence>
<evidence type="ECO:0000256" key="1">
    <source>
        <dbReference type="SAM" id="Phobius"/>
    </source>
</evidence>
<sequence length="87" mass="9351">MERKPSWTAVERLGFVLGVLLLLGAVGLLVRVLASGGDGVAWLVVVVVVGFGTLVAVQLSRVRRLGRMRHNRRTRSRSNWGSGGTGL</sequence>
<protein>
    <submittedName>
        <fullName evidence="2">Uncharacterized protein</fullName>
    </submittedName>
</protein>
<dbReference type="Proteomes" id="UP001373496">
    <property type="component" value="Unassembled WGS sequence"/>
</dbReference>
<feature type="transmembrane region" description="Helical" evidence="1">
    <location>
        <begin position="12"/>
        <end position="34"/>
    </location>
</feature>
<accession>A0ABU8E615</accession>
<organism evidence="2 3">
    <name type="scientific">Klenkia terrae</name>
    <dbReference type="NCBI Taxonomy" id="1052259"/>
    <lineage>
        <taxon>Bacteria</taxon>
        <taxon>Bacillati</taxon>
        <taxon>Actinomycetota</taxon>
        <taxon>Actinomycetes</taxon>
        <taxon>Geodermatophilales</taxon>
        <taxon>Geodermatophilaceae</taxon>
        <taxon>Klenkia</taxon>
    </lineage>
</organism>
<comment type="caution">
    <text evidence="2">The sequence shown here is derived from an EMBL/GenBank/DDBJ whole genome shotgun (WGS) entry which is preliminary data.</text>
</comment>
<reference evidence="2 3" key="1">
    <citation type="submission" date="2024-03" db="EMBL/GenBank/DDBJ databases">
        <title>Draft genome sequence of Klenkia terrae.</title>
        <authorList>
            <person name="Duangmal K."/>
            <person name="Chantavorakit T."/>
        </authorList>
    </citation>
    <scope>NUCLEOTIDE SEQUENCE [LARGE SCALE GENOMIC DNA]</scope>
    <source>
        <strain evidence="2 3">JCM 17786</strain>
    </source>
</reference>